<evidence type="ECO:0000313" key="3">
    <source>
        <dbReference type="Proteomes" id="UP001642540"/>
    </source>
</evidence>
<sequence length="108" mass="11895">MPRYPCFSLYCILISNLLENAGGLSNEVDAVEFVHGFISIQDARVALHRTVKRALVLQDQRLVEIQHSAVLVGRTQPGGFGLGVPRSSAGLSAWTRRKAFSRGTEQAW</sequence>
<dbReference type="Proteomes" id="UP001642540">
    <property type="component" value="Unassembled WGS sequence"/>
</dbReference>
<reference evidence="2 3" key="1">
    <citation type="submission" date="2024-08" db="EMBL/GenBank/DDBJ databases">
        <authorList>
            <person name="Cucini C."/>
            <person name="Frati F."/>
        </authorList>
    </citation>
    <scope>NUCLEOTIDE SEQUENCE [LARGE SCALE GENOMIC DNA]</scope>
</reference>
<accession>A0ABP1R1Z7</accession>
<evidence type="ECO:0000256" key="1">
    <source>
        <dbReference type="SAM" id="SignalP"/>
    </source>
</evidence>
<organism evidence="2 3">
    <name type="scientific">Orchesella dallaii</name>
    <dbReference type="NCBI Taxonomy" id="48710"/>
    <lineage>
        <taxon>Eukaryota</taxon>
        <taxon>Metazoa</taxon>
        <taxon>Ecdysozoa</taxon>
        <taxon>Arthropoda</taxon>
        <taxon>Hexapoda</taxon>
        <taxon>Collembola</taxon>
        <taxon>Entomobryomorpha</taxon>
        <taxon>Entomobryoidea</taxon>
        <taxon>Orchesellidae</taxon>
        <taxon>Orchesellinae</taxon>
        <taxon>Orchesella</taxon>
    </lineage>
</organism>
<gene>
    <name evidence="2" type="ORF">ODALV1_LOCUS17702</name>
</gene>
<dbReference type="EMBL" id="CAXLJM020000054">
    <property type="protein sequence ID" value="CAL8117455.1"/>
    <property type="molecule type" value="Genomic_DNA"/>
</dbReference>
<protein>
    <submittedName>
        <fullName evidence="2">Uncharacterized protein</fullName>
    </submittedName>
</protein>
<proteinExistence type="predicted"/>
<name>A0ABP1R1Z7_9HEXA</name>
<feature type="signal peptide" evidence="1">
    <location>
        <begin position="1"/>
        <end position="23"/>
    </location>
</feature>
<feature type="chain" id="PRO_5045787906" evidence="1">
    <location>
        <begin position="24"/>
        <end position="108"/>
    </location>
</feature>
<keyword evidence="3" id="KW-1185">Reference proteome</keyword>
<evidence type="ECO:0000313" key="2">
    <source>
        <dbReference type="EMBL" id="CAL8117455.1"/>
    </source>
</evidence>
<keyword evidence="1" id="KW-0732">Signal</keyword>
<comment type="caution">
    <text evidence="2">The sequence shown here is derived from an EMBL/GenBank/DDBJ whole genome shotgun (WGS) entry which is preliminary data.</text>
</comment>